<dbReference type="PANTHER" id="PTHR33395">
    <property type="entry name" value="TRANSCRIPTASE, PUTATIVE-RELATED-RELATED"/>
    <property type="match status" value="1"/>
</dbReference>
<sequence length="196" mass="22420">MGTLAGKCSLLQVKIKFLTLRNEMHPKVLRESVAVIANPFSIIFERSLQSSEVPGGWKRGNIVLIFKRGRKEDPENNCPVSLPSVLGKIMEQILSEALLRHMEDREEIWDSQHGFTKGQSCLPNPGAFHDGEIHQWAWEGFCLGSCKVFGTVPHNILLSKLERDEFDCCSLWWMRKWLDSCTRGWWLMSCPPSGYQ</sequence>
<gene>
    <name evidence="1" type="ORF">HGM15179_001531</name>
</gene>
<proteinExistence type="predicted"/>
<evidence type="ECO:0008006" key="3">
    <source>
        <dbReference type="Google" id="ProtNLM"/>
    </source>
</evidence>
<dbReference type="GO" id="GO:0061343">
    <property type="term" value="P:cell adhesion involved in heart morphogenesis"/>
    <property type="evidence" value="ECO:0007669"/>
    <property type="project" value="TreeGrafter"/>
</dbReference>
<evidence type="ECO:0000313" key="2">
    <source>
        <dbReference type="Proteomes" id="UP000796761"/>
    </source>
</evidence>
<name>A0A8K1LTG8_9PASS</name>
<keyword evidence="2" id="KW-1185">Reference proteome</keyword>
<evidence type="ECO:0000313" key="1">
    <source>
        <dbReference type="EMBL" id="TRZ25472.1"/>
    </source>
</evidence>
<dbReference type="GO" id="GO:0007508">
    <property type="term" value="P:larval heart development"/>
    <property type="evidence" value="ECO:0007669"/>
    <property type="project" value="TreeGrafter"/>
</dbReference>
<dbReference type="EMBL" id="SWJQ01000024">
    <property type="protein sequence ID" value="TRZ25472.1"/>
    <property type="molecule type" value="Genomic_DNA"/>
</dbReference>
<organism evidence="1 2">
    <name type="scientific">Zosterops borbonicus</name>
    <dbReference type="NCBI Taxonomy" id="364589"/>
    <lineage>
        <taxon>Eukaryota</taxon>
        <taxon>Metazoa</taxon>
        <taxon>Chordata</taxon>
        <taxon>Craniata</taxon>
        <taxon>Vertebrata</taxon>
        <taxon>Euteleostomi</taxon>
        <taxon>Archelosauria</taxon>
        <taxon>Archosauria</taxon>
        <taxon>Dinosauria</taxon>
        <taxon>Saurischia</taxon>
        <taxon>Theropoda</taxon>
        <taxon>Coelurosauria</taxon>
        <taxon>Aves</taxon>
        <taxon>Neognathae</taxon>
        <taxon>Neoaves</taxon>
        <taxon>Telluraves</taxon>
        <taxon>Australaves</taxon>
        <taxon>Passeriformes</taxon>
        <taxon>Sylvioidea</taxon>
        <taxon>Zosteropidae</taxon>
        <taxon>Zosterops</taxon>
    </lineage>
</organism>
<dbReference type="PANTHER" id="PTHR33395:SF22">
    <property type="entry name" value="REVERSE TRANSCRIPTASE DOMAIN-CONTAINING PROTEIN"/>
    <property type="match status" value="1"/>
</dbReference>
<reference evidence="1" key="1">
    <citation type="submission" date="2019-04" db="EMBL/GenBank/DDBJ databases">
        <title>Genome assembly of Zosterops borbonicus 15179.</title>
        <authorList>
            <person name="Leroy T."/>
            <person name="Anselmetti Y."/>
            <person name="Tilak M.-K."/>
            <person name="Nabholz B."/>
        </authorList>
    </citation>
    <scope>NUCLEOTIDE SEQUENCE</scope>
    <source>
        <strain evidence="1">HGM_15179</strain>
        <tissue evidence="1">Muscle</tissue>
    </source>
</reference>
<comment type="caution">
    <text evidence="1">The sequence shown here is derived from an EMBL/GenBank/DDBJ whole genome shotgun (WGS) entry which is preliminary data.</text>
</comment>
<dbReference type="AlphaFoldDB" id="A0A8K1LTG8"/>
<dbReference type="OrthoDB" id="416454at2759"/>
<dbReference type="GO" id="GO:0031012">
    <property type="term" value="C:extracellular matrix"/>
    <property type="evidence" value="ECO:0007669"/>
    <property type="project" value="TreeGrafter"/>
</dbReference>
<accession>A0A8K1LTG8</accession>
<protein>
    <recommendedName>
        <fullName evidence="3">Reverse transcriptase domain-containing protein</fullName>
    </recommendedName>
</protein>
<dbReference type="Proteomes" id="UP000796761">
    <property type="component" value="Unassembled WGS sequence"/>
</dbReference>